<dbReference type="InterPro" id="IPR036188">
    <property type="entry name" value="FAD/NAD-bd_sf"/>
</dbReference>
<evidence type="ECO:0000256" key="1">
    <source>
        <dbReference type="ARBA" id="ARBA00022630"/>
    </source>
</evidence>
<evidence type="ECO:0000313" key="7">
    <source>
        <dbReference type="EMBL" id="OGI68434.1"/>
    </source>
</evidence>
<reference evidence="7 8" key="1">
    <citation type="journal article" date="2016" name="Nat. Commun.">
        <title>Thousands of microbial genomes shed light on interconnected biogeochemical processes in an aquifer system.</title>
        <authorList>
            <person name="Anantharaman K."/>
            <person name="Brown C.T."/>
            <person name="Hug L.A."/>
            <person name="Sharon I."/>
            <person name="Castelle C.J."/>
            <person name="Probst A.J."/>
            <person name="Thomas B.C."/>
            <person name="Singh A."/>
            <person name="Wilkins M.J."/>
            <person name="Karaoz U."/>
            <person name="Brodie E.L."/>
            <person name="Williams K.H."/>
            <person name="Hubbard S.S."/>
            <person name="Banfield J.F."/>
        </authorList>
    </citation>
    <scope>NUCLEOTIDE SEQUENCE [LARGE SCALE GENOMIC DNA]</scope>
</reference>
<gene>
    <name evidence="7" type="ORF">A2738_00945</name>
</gene>
<evidence type="ECO:0000256" key="2">
    <source>
        <dbReference type="ARBA" id="ARBA00022827"/>
    </source>
</evidence>
<dbReference type="PRINTS" id="PR00469">
    <property type="entry name" value="PNDRDTASEII"/>
</dbReference>
<dbReference type="Gene3D" id="3.50.50.60">
    <property type="entry name" value="FAD/NAD(P)-binding domain"/>
    <property type="match status" value="2"/>
</dbReference>
<dbReference type="Pfam" id="PF07992">
    <property type="entry name" value="Pyr_redox_2"/>
    <property type="match status" value="1"/>
</dbReference>
<evidence type="ECO:0000256" key="3">
    <source>
        <dbReference type="ARBA" id="ARBA00023002"/>
    </source>
</evidence>
<keyword evidence="3" id="KW-0560">Oxidoreductase</keyword>
<evidence type="ECO:0000259" key="6">
    <source>
        <dbReference type="Pfam" id="PF07992"/>
    </source>
</evidence>
<keyword evidence="4" id="KW-1015">Disulfide bond</keyword>
<proteinExistence type="predicted"/>
<accession>A0A1F6VFR2</accession>
<evidence type="ECO:0000313" key="8">
    <source>
        <dbReference type="Proteomes" id="UP000178235"/>
    </source>
</evidence>
<dbReference type="InterPro" id="IPR023753">
    <property type="entry name" value="FAD/NAD-binding_dom"/>
</dbReference>
<feature type="domain" description="FAD/NAD(P)-binding" evidence="6">
    <location>
        <begin position="3"/>
        <end position="292"/>
    </location>
</feature>
<dbReference type="PROSITE" id="PS00573">
    <property type="entry name" value="PYRIDINE_REDOX_2"/>
    <property type="match status" value="1"/>
</dbReference>
<dbReference type="Proteomes" id="UP000178235">
    <property type="component" value="Unassembled WGS sequence"/>
</dbReference>
<evidence type="ECO:0000256" key="5">
    <source>
        <dbReference type="ARBA" id="ARBA00023284"/>
    </source>
</evidence>
<sequence>MTYDLIIIGGGPAGAAAAVYASRKKLQTLFITAEWGGQSVVSEKIFNWIGTTSLSGNELADNFKKHVLANAKSAENTNPTLEVKEGEKVTSIERQGELFLVKTESGQEFLNKTVLITSGSGRRKLMAKNADRLEHKGLTYCASCDGPLFEGQDVIVIGGGNAGFESAAQLLAYCKSVTLLHRSENFRADEITVEKVLKNPRMKAIKNLDILEVKGDKFVEGIVYKDKITGEQTELKVSGIFVEIGQIPNTDFIKDLVPLDSIGRIKINPLNQKTEVPGIWAAGDCTDVLYHQNNIAAGDAVRALEDIYLAIHAK</sequence>
<keyword evidence="2" id="KW-0274">FAD</keyword>
<dbReference type="AlphaFoldDB" id="A0A1F6VFR2"/>
<dbReference type="PANTHER" id="PTHR48105">
    <property type="entry name" value="THIOREDOXIN REDUCTASE 1-RELATED-RELATED"/>
    <property type="match status" value="1"/>
</dbReference>
<dbReference type="PRINTS" id="PR00368">
    <property type="entry name" value="FADPNR"/>
</dbReference>
<protein>
    <recommendedName>
        <fullName evidence="6">FAD/NAD(P)-binding domain-containing protein</fullName>
    </recommendedName>
</protein>
<organism evidence="7 8">
    <name type="scientific">Candidatus Nomurabacteria bacterium RIFCSPHIGHO2_01_FULL_42_15</name>
    <dbReference type="NCBI Taxonomy" id="1801742"/>
    <lineage>
        <taxon>Bacteria</taxon>
        <taxon>Candidatus Nomuraibacteriota</taxon>
    </lineage>
</organism>
<comment type="caution">
    <text evidence="7">The sequence shown here is derived from an EMBL/GenBank/DDBJ whole genome shotgun (WGS) entry which is preliminary data.</text>
</comment>
<dbReference type="GO" id="GO:0016668">
    <property type="term" value="F:oxidoreductase activity, acting on a sulfur group of donors, NAD(P) as acceptor"/>
    <property type="evidence" value="ECO:0007669"/>
    <property type="project" value="UniProtKB-ARBA"/>
</dbReference>
<evidence type="ECO:0000256" key="4">
    <source>
        <dbReference type="ARBA" id="ARBA00023157"/>
    </source>
</evidence>
<dbReference type="SUPFAM" id="SSF51905">
    <property type="entry name" value="FAD/NAD(P)-binding domain"/>
    <property type="match status" value="1"/>
</dbReference>
<dbReference type="InterPro" id="IPR008255">
    <property type="entry name" value="Pyr_nucl-diS_OxRdtase_2_AS"/>
</dbReference>
<name>A0A1F6VFR2_9BACT</name>
<keyword evidence="1" id="KW-0285">Flavoprotein</keyword>
<dbReference type="InterPro" id="IPR050097">
    <property type="entry name" value="Ferredoxin-NADP_redctase_2"/>
</dbReference>
<keyword evidence="5" id="KW-0676">Redox-active center</keyword>
<dbReference type="EMBL" id="MFTS01000003">
    <property type="protein sequence ID" value="OGI68434.1"/>
    <property type="molecule type" value="Genomic_DNA"/>
</dbReference>